<dbReference type="AlphaFoldDB" id="X1TRG5"/>
<proteinExistence type="predicted"/>
<comment type="caution">
    <text evidence="1">The sequence shown here is derived from an EMBL/GenBank/DDBJ whole genome shotgun (WGS) entry which is preliminary data.</text>
</comment>
<dbReference type="EMBL" id="BARW01031948">
    <property type="protein sequence ID" value="GAJ07933.1"/>
    <property type="molecule type" value="Genomic_DNA"/>
</dbReference>
<reference evidence="1" key="1">
    <citation type="journal article" date="2014" name="Front. Microbiol.">
        <title>High frequency of phylogenetically diverse reductive dehalogenase-homologous genes in deep subseafloor sedimentary metagenomes.</title>
        <authorList>
            <person name="Kawai M."/>
            <person name="Futagami T."/>
            <person name="Toyoda A."/>
            <person name="Takaki Y."/>
            <person name="Nishi S."/>
            <person name="Hori S."/>
            <person name="Arai W."/>
            <person name="Tsubouchi T."/>
            <person name="Morono Y."/>
            <person name="Uchiyama I."/>
            <person name="Ito T."/>
            <person name="Fujiyama A."/>
            <person name="Inagaki F."/>
            <person name="Takami H."/>
        </authorList>
    </citation>
    <scope>NUCLEOTIDE SEQUENCE</scope>
    <source>
        <strain evidence="1">Expedition CK06-06</strain>
    </source>
</reference>
<feature type="non-terminal residue" evidence="1">
    <location>
        <position position="35"/>
    </location>
</feature>
<evidence type="ECO:0000313" key="1">
    <source>
        <dbReference type="EMBL" id="GAJ07933.1"/>
    </source>
</evidence>
<name>X1TRG5_9ZZZZ</name>
<organism evidence="1">
    <name type="scientific">marine sediment metagenome</name>
    <dbReference type="NCBI Taxonomy" id="412755"/>
    <lineage>
        <taxon>unclassified sequences</taxon>
        <taxon>metagenomes</taxon>
        <taxon>ecological metagenomes</taxon>
    </lineage>
</organism>
<protein>
    <submittedName>
        <fullName evidence="1">Uncharacterized protein</fullName>
    </submittedName>
</protein>
<gene>
    <name evidence="1" type="ORF">S12H4_50684</name>
</gene>
<accession>X1TRG5</accession>
<sequence>MNAIVTVYRGLLESVELYADEDKARERYEEILGEK</sequence>